<accession>A0ABT7K159</accession>
<protein>
    <recommendedName>
        <fullName evidence="3">Transposase</fullName>
    </recommendedName>
</protein>
<proteinExistence type="predicted"/>
<name>A0ABT7K159_9HYPH</name>
<evidence type="ECO:0000313" key="1">
    <source>
        <dbReference type="EMBL" id="MDL2402342.1"/>
    </source>
</evidence>
<comment type="caution">
    <text evidence="1">The sequence shown here is derived from an EMBL/GenBank/DDBJ whole genome shotgun (WGS) entry which is preliminary data.</text>
</comment>
<evidence type="ECO:0008006" key="3">
    <source>
        <dbReference type="Google" id="ProtNLM"/>
    </source>
</evidence>
<keyword evidence="2" id="KW-1185">Reference proteome</keyword>
<dbReference type="RefSeq" id="WP_285871720.1">
    <property type="nucleotide sequence ID" value="NZ_JARFYM010000028.1"/>
</dbReference>
<evidence type="ECO:0000313" key="2">
    <source>
        <dbReference type="Proteomes" id="UP001172645"/>
    </source>
</evidence>
<dbReference type="EMBL" id="JARFYM010000028">
    <property type="protein sequence ID" value="MDL2402342.1"/>
    <property type="molecule type" value="Genomic_DNA"/>
</dbReference>
<sequence>MAMGNTWRAAEFIDCGENKLKRYGCKKVNTAYDKVTMPFLAQKSLGG</sequence>
<reference evidence="1" key="1">
    <citation type="submission" date="2023-06" db="EMBL/GenBank/DDBJ databases">
        <title>Phylogenetic Diversity of Rhizobium strains.</title>
        <authorList>
            <person name="Moura F.T."/>
            <person name="Helene L.C.F."/>
            <person name="Hungria M."/>
        </authorList>
    </citation>
    <scope>NUCLEOTIDE SEQUENCE</scope>
    <source>
        <strain evidence="1">CCGE526</strain>
    </source>
</reference>
<dbReference type="Proteomes" id="UP001172645">
    <property type="component" value="Unassembled WGS sequence"/>
</dbReference>
<organism evidence="1 2">
    <name type="scientific">Rhizobium mayense</name>
    <dbReference type="NCBI Taxonomy" id="1312184"/>
    <lineage>
        <taxon>Bacteria</taxon>
        <taxon>Pseudomonadati</taxon>
        <taxon>Pseudomonadota</taxon>
        <taxon>Alphaproteobacteria</taxon>
        <taxon>Hyphomicrobiales</taxon>
        <taxon>Rhizobiaceae</taxon>
        <taxon>Rhizobium/Agrobacterium group</taxon>
        <taxon>Rhizobium</taxon>
    </lineage>
</organism>
<gene>
    <name evidence="1" type="ORF">PY649_25895</name>
</gene>